<protein>
    <recommendedName>
        <fullName evidence="6">Thioredoxin domain-containing protein</fullName>
    </recommendedName>
</protein>
<evidence type="ECO:0000313" key="7">
    <source>
        <dbReference type="EMBL" id="SVB55734.1"/>
    </source>
</evidence>
<gene>
    <name evidence="7" type="ORF">METZ01_LOCUS208588</name>
</gene>
<dbReference type="InterPro" id="IPR013766">
    <property type="entry name" value="Thioredoxin_domain"/>
</dbReference>
<dbReference type="InterPro" id="IPR037941">
    <property type="entry name" value="SeP"/>
</dbReference>
<dbReference type="GO" id="GO:0005576">
    <property type="term" value="C:extracellular region"/>
    <property type="evidence" value="ECO:0007669"/>
    <property type="project" value="UniProtKB-SubCell"/>
</dbReference>
<evidence type="ECO:0000259" key="6">
    <source>
        <dbReference type="PROSITE" id="PS51352"/>
    </source>
</evidence>
<dbReference type="GO" id="GO:0008430">
    <property type="term" value="F:selenium binding"/>
    <property type="evidence" value="ECO:0007669"/>
    <property type="project" value="InterPro"/>
</dbReference>
<sequence length="259" mass="29489">MNNLTPTRCFIATLMLSVACSAPTLAQDQPLSPKQTGAPWPDWELADFQPKSPRFNETYGRSHFHGRVTFVALLATWCSYCKTQIEKMEEMRIELAANRIEVNFVAVNIDSGASEQNEFTSRCSFPLFQDTQLVNAFELHQGGKDDYYIYNERGELSDFFPFRGNRESDLASPEGYANVKQAILDAPFQSRLSVDTVAAVKIDGIAGRTYQIDFSEDLGDKKHWKALKIVTIDADQFIYVDLEATRLRKQRFYQVEEVP</sequence>
<dbReference type="PANTHER" id="PTHR10105:SF2">
    <property type="entry name" value="AGAP003297-PA"/>
    <property type="match status" value="1"/>
</dbReference>
<keyword evidence="3" id="KW-0732">Signal</keyword>
<dbReference type="SUPFAM" id="SSF52833">
    <property type="entry name" value="Thioredoxin-like"/>
    <property type="match status" value="1"/>
</dbReference>
<keyword evidence="2" id="KW-0964">Secreted</keyword>
<dbReference type="GO" id="GO:0001887">
    <property type="term" value="P:selenium compound metabolic process"/>
    <property type="evidence" value="ECO:0007669"/>
    <property type="project" value="TreeGrafter"/>
</dbReference>
<feature type="domain" description="Thioredoxin" evidence="6">
    <location>
        <begin position="20"/>
        <end position="185"/>
    </location>
</feature>
<evidence type="ECO:0000256" key="4">
    <source>
        <dbReference type="ARBA" id="ARBA00022933"/>
    </source>
</evidence>
<evidence type="ECO:0000256" key="3">
    <source>
        <dbReference type="ARBA" id="ARBA00022729"/>
    </source>
</evidence>
<dbReference type="Pfam" id="PF04592">
    <property type="entry name" value="SelP_N"/>
    <property type="match status" value="1"/>
</dbReference>
<evidence type="ECO:0000256" key="1">
    <source>
        <dbReference type="ARBA" id="ARBA00004613"/>
    </source>
</evidence>
<keyword evidence="4" id="KW-0712">Selenocysteine</keyword>
<dbReference type="PROSITE" id="PS51352">
    <property type="entry name" value="THIOREDOXIN_2"/>
    <property type="match status" value="1"/>
</dbReference>
<comment type="subcellular location">
    <subcellularLocation>
        <location evidence="1">Secreted</location>
    </subcellularLocation>
</comment>
<dbReference type="AlphaFoldDB" id="A0A382F040"/>
<accession>A0A382F040</accession>
<name>A0A382F040_9ZZZZ</name>
<evidence type="ECO:0000256" key="5">
    <source>
        <dbReference type="ARBA" id="ARBA00023180"/>
    </source>
</evidence>
<proteinExistence type="predicted"/>
<reference evidence="7" key="1">
    <citation type="submission" date="2018-05" db="EMBL/GenBank/DDBJ databases">
        <authorList>
            <person name="Lanie J.A."/>
            <person name="Ng W.-L."/>
            <person name="Kazmierczak K.M."/>
            <person name="Andrzejewski T.M."/>
            <person name="Davidsen T.M."/>
            <person name="Wayne K.J."/>
            <person name="Tettelin H."/>
            <person name="Glass J.I."/>
            <person name="Rusch D."/>
            <person name="Podicherti R."/>
            <person name="Tsui H.-C.T."/>
            <person name="Winkler M.E."/>
        </authorList>
    </citation>
    <scope>NUCLEOTIDE SEQUENCE</scope>
</reference>
<keyword evidence="5" id="KW-0325">Glycoprotein</keyword>
<dbReference type="PANTHER" id="PTHR10105">
    <property type="entry name" value="SELENOPROTEIN P"/>
    <property type="match status" value="1"/>
</dbReference>
<dbReference type="EMBL" id="UINC01047010">
    <property type="protein sequence ID" value="SVB55734.1"/>
    <property type="molecule type" value="Genomic_DNA"/>
</dbReference>
<dbReference type="InterPro" id="IPR036249">
    <property type="entry name" value="Thioredoxin-like_sf"/>
</dbReference>
<organism evidence="7">
    <name type="scientific">marine metagenome</name>
    <dbReference type="NCBI Taxonomy" id="408172"/>
    <lineage>
        <taxon>unclassified sequences</taxon>
        <taxon>metagenomes</taxon>
        <taxon>ecological metagenomes</taxon>
    </lineage>
</organism>
<dbReference type="Gene3D" id="3.40.30.10">
    <property type="entry name" value="Glutaredoxin"/>
    <property type="match status" value="1"/>
</dbReference>
<dbReference type="InterPro" id="IPR007671">
    <property type="entry name" value="Selenoprotein-P_N"/>
</dbReference>
<evidence type="ECO:0000256" key="2">
    <source>
        <dbReference type="ARBA" id="ARBA00022525"/>
    </source>
</evidence>